<evidence type="ECO:0000256" key="1">
    <source>
        <dbReference type="ARBA" id="ARBA00001275"/>
    </source>
</evidence>
<evidence type="ECO:0000256" key="9">
    <source>
        <dbReference type="ARBA" id="ARBA00025174"/>
    </source>
</evidence>
<keyword evidence="7 10" id="KW-0663">Pyridoxal phosphate</keyword>
<keyword evidence="6 11" id="KW-0808">Transferase</keyword>
<protein>
    <recommendedName>
        <fullName evidence="11">Alpha-1,4 glucan phosphorylase</fullName>
        <ecNumber evidence="11">2.4.1.1</ecNumber>
    </recommendedName>
</protein>
<dbReference type="CDD" id="cd04300">
    <property type="entry name" value="GT35_Glycogen_Phosphorylase"/>
    <property type="match status" value="1"/>
</dbReference>
<accession>A0A0R2B7A7</accession>
<evidence type="ECO:0000313" key="13">
    <source>
        <dbReference type="Proteomes" id="UP000051672"/>
    </source>
</evidence>
<dbReference type="GO" id="GO:0005980">
    <property type="term" value="P:glycogen catabolic process"/>
    <property type="evidence" value="ECO:0007669"/>
    <property type="project" value="TreeGrafter"/>
</dbReference>
<dbReference type="OrthoDB" id="9760804at2"/>
<comment type="similarity">
    <text evidence="3 11">Belongs to the glycogen phosphorylase family.</text>
</comment>
<dbReference type="SUPFAM" id="SSF53756">
    <property type="entry name" value="UDP-Glycosyltransferase/glycogen phosphorylase"/>
    <property type="match status" value="1"/>
</dbReference>
<dbReference type="STRING" id="1423727.FC34_GL001169"/>
<evidence type="ECO:0000256" key="10">
    <source>
        <dbReference type="PIRSR" id="PIRSR000460-1"/>
    </source>
</evidence>
<comment type="cofactor">
    <cofactor evidence="2 11">
        <name>pyridoxal 5'-phosphate</name>
        <dbReference type="ChEBI" id="CHEBI:597326"/>
    </cofactor>
</comment>
<keyword evidence="4" id="KW-0021">Allosteric enzyme</keyword>
<keyword evidence="5 11" id="KW-0328">Glycosyltransferase</keyword>
<evidence type="ECO:0000256" key="11">
    <source>
        <dbReference type="RuleBase" id="RU000587"/>
    </source>
</evidence>
<name>A0A0R2B7A7_9LACO</name>
<dbReference type="PANTHER" id="PTHR11468:SF3">
    <property type="entry name" value="GLYCOGEN PHOSPHORYLASE, LIVER FORM"/>
    <property type="match status" value="1"/>
</dbReference>
<evidence type="ECO:0000256" key="5">
    <source>
        <dbReference type="ARBA" id="ARBA00022676"/>
    </source>
</evidence>
<dbReference type="Proteomes" id="UP000051672">
    <property type="component" value="Unassembled WGS sequence"/>
</dbReference>
<organism evidence="12 13">
    <name type="scientific">Lacticaseibacillus brantae DSM 23927</name>
    <dbReference type="NCBI Taxonomy" id="1423727"/>
    <lineage>
        <taxon>Bacteria</taxon>
        <taxon>Bacillati</taxon>
        <taxon>Bacillota</taxon>
        <taxon>Bacilli</taxon>
        <taxon>Lactobacillales</taxon>
        <taxon>Lactobacillaceae</taxon>
        <taxon>Lacticaseibacillus</taxon>
    </lineage>
</organism>
<reference evidence="12 13" key="1">
    <citation type="journal article" date="2015" name="Genome Announc.">
        <title>Expanding the biotechnology potential of lactobacilli through comparative genomics of 213 strains and associated genera.</title>
        <authorList>
            <person name="Sun Z."/>
            <person name="Harris H.M."/>
            <person name="McCann A."/>
            <person name="Guo C."/>
            <person name="Argimon S."/>
            <person name="Zhang W."/>
            <person name="Yang X."/>
            <person name="Jeffery I.B."/>
            <person name="Cooney J.C."/>
            <person name="Kagawa T.F."/>
            <person name="Liu W."/>
            <person name="Song Y."/>
            <person name="Salvetti E."/>
            <person name="Wrobel A."/>
            <person name="Rasinkangas P."/>
            <person name="Parkhill J."/>
            <person name="Rea M.C."/>
            <person name="O'Sullivan O."/>
            <person name="Ritari J."/>
            <person name="Douillard F.P."/>
            <person name="Paul Ross R."/>
            <person name="Yang R."/>
            <person name="Briner A.E."/>
            <person name="Felis G.E."/>
            <person name="de Vos W.M."/>
            <person name="Barrangou R."/>
            <person name="Klaenhammer T.R."/>
            <person name="Caufield P.W."/>
            <person name="Cui Y."/>
            <person name="Zhang H."/>
            <person name="O'Toole P.W."/>
        </authorList>
    </citation>
    <scope>NUCLEOTIDE SEQUENCE [LARGE SCALE GENOMIC DNA]</scope>
    <source>
        <strain evidence="12 13">DSM 23927</strain>
    </source>
</reference>
<dbReference type="GO" id="GO:0005737">
    <property type="term" value="C:cytoplasm"/>
    <property type="evidence" value="ECO:0007669"/>
    <property type="project" value="TreeGrafter"/>
</dbReference>
<dbReference type="AlphaFoldDB" id="A0A0R2B7A7"/>
<evidence type="ECO:0000256" key="4">
    <source>
        <dbReference type="ARBA" id="ARBA00022533"/>
    </source>
</evidence>
<comment type="function">
    <text evidence="11">Allosteric enzyme that catalyzes the rate-limiting step in glycogen catabolism, the phosphorolytic cleavage of glycogen to produce glucose-1-phosphate, and plays a central role in maintaining cellular and organismal glucose homeostasis.</text>
</comment>
<comment type="caution">
    <text evidence="12">The sequence shown here is derived from an EMBL/GenBank/DDBJ whole genome shotgun (WGS) entry which is preliminary data.</text>
</comment>
<evidence type="ECO:0000313" key="12">
    <source>
        <dbReference type="EMBL" id="KRM72185.1"/>
    </source>
</evidence>
<comment type="function">
    <text evidence="9">Phosphorylase is an important allosteric enzyme in carbohydrate metabolism. Enzymes from different sources differ in their regulatory mechanisms and in their natural substrates. However, all known phosphorylases share catalytic and structural properties.</text>
</comment>
<dbReference type="PIRSF" id="PIRSF000460">
    <property type="entry name" value="Pprylas_GlgP"/>
    <property type="match status" value="1"/>
</dbReference>
<evidence type="ECO:0000256" key="7">
    <source>
        <dbReference type="ARBA" id="ARBA00022898"/>
    </source>
</evidence>
<dbReference type="InterPro" id="IPR000811">
    <property type="entry name" value="Glyco_trans_35"/>
</dbReference>
<dbReference type="GO" id="GO:0008184">
    <property type="term" value="F:glycogen phosphorylase activity"/>
    <property type="evidence" value="ECO:0007669"/>
    <property type="project" value="InterPro"/>
</dbReference>
<evidence type="ECO:0000256" key="3">
    <source>
        <dbReference type="ARBA" id="ARBA00006047"/>
    </source>
</evidence>
<keyword evidence="13" id="KW-1185">Reference proteome</keyword>
<keyword evidence="8 11" id="KW-0119">Carbohydrate metabolism</keyword>
<dbReference type="EC" id="2.4.1.1" evidence="11"/>
<dbReference type="EMBL" id="AYZQ01000002">
    <property type="protein sequence ID" value="KRM72185.1"/>
    <property type="molecule type" value="Genomic_DNA"/>
</dbReference>
<dbReference type="Gene3D" id="3.40.50.2000">
    <property type="entry name" value="Glycogen Phosphorylase B"/>
    <property type="match status" value="2"/>
</dbReference>
<sequence>MALTVSEFERAYKEEVLQLFAESWQTASLDQQFAALASLVKRYSASDWSQTKQAVDHNNEKQIYYFSIEFLPGRMLATNLLNLGILTTVERAFKEMGLNFKRVLGMEVDPGLGNGGLGRLASSFLDAMASIGINGNGNGLRYQTGLFKQDFLNGYQVELPDDWLRNGYVWETRKIERAVVVRFGGEVNLLPSADGRLLAQYRHTENVLAVPYDIPQIGYRNGHVNTMRLWQAEPPAMGQPLTVAQREEISAISQSLYPDDSTEAGRRLRLRQEYFLVSAGLQSIVRHYRKTHQDFTQFAQTVAVHINDTHPAMAIPELMRLLLDEVRLDWDSAWAITVQVMSYTNHTLLQEALETWSIDLFAPLLPRIYQIIQEIDHRFRSAYHDADPALIDSIAPLGHNMVRMAYLAVWGSHAVNGVAALHTRLLEESVLSGWYQLVPERFSNQTNGITLRRWVQLANRPLAKLLDKTIGSDWRRSPLAIEALQPFADQPKFLHKLAAAKLKNKRSLAAYVKRTVGLSIATDAMFDVQIKRLHAYKRQLLHLLRIIDQYQTLKAGLAGGPKYVHIFAAKAAPGYYYAKEIIKAINATADLINHDPEVNQQLQVAFLPNYSVSLAERIIAAADVSEQISLAGKEASGTSNMKLMATGAVTLATMDGANIEIYDAVGAANMMTFGLSSEQVLQHQRNFDYSARDLFERDPRIHRIVSALIDGTIPGIEVEGQDIYQSLIQYNDEYFVLADLKAYLDAGARLDELYLRPEAWGKMVVANLAASGRFSSDLTVAGYARDIWHVTPENQVNRHEL</sequence>
<evidence type="ECO:0000256" key="6">
    <source>
        <dbReference type="ARBA" id="ARBA00022679"/>
    </source>
</evidence>
<feature type="modified residue" description="N6-(pyridoxal phosphate)lysine" evidence="10">
    <location>
        <position position="642"/>
    </location>
</feature>
<evidence type="ECO:0000256" key="8">
    <source>
        <dbReference type="ARBA" id="ARBA00023277"/>
    </source>
</evidence>
<proteinExistence type="inferred from homology"/>
<dbReference type="PANTHER" id="PTHR11468">
    <property type="entry name" value="GLYCOGEN PHOSPHORYLASE"/>
    <property type="match status" value="1"/>
</dbReference>
<dbReference type="FunFam" id="3.40.50.2000:FF:000003">
    <property type="entry name" value="Alpha-1,4 glucan phosphorylase"/>
    <property type="match status" value="1"/>
</dbReference>
<comment type="catalytic activity">
    <reaction evidence="1 11">
        <text>[(1-&gt;4)-alpha-D-glucosyl](n) + phosphate = [(1-&gt;4)-alpha-D-glucosyl](n-1) + alpha-D-glucose 1-phosphate</text>
        <dbReference type="Rhea" id="RHEA:41732"/>
        <dbReference type="Rhea" id="RHEA-COMP:9584"/>
        <dbReference type="Rhea" id="RHEA-COMP:9586"/>
        <dbReference type="ChEBI" id="CHEBI:15444"/>
        <dbReference type="ChEBI" id="CHEBI:43474"/>
        <dbReference type="ChEBI" id="CHEBI:58601"/>
        <dbReference type="EC" id="2.4.1.1"/>
    </reaction>
</comment>
<evidence type="ECO:0000256" key="2">
    <source>
        <dbReference type="ARBA" id="ARBA00001933"/>
    </source>
</evidence>
<dbReference type="RefSeq" id="WP_057894450.1">
    <property type="nucleotide sequence ID" value="NZ_AYZQ01000002.1"/>
</dbReference>
<dbReference type="GO" id="GO:0030170">
    <property type="term" value="F:pyridoxal phosphate binding"/>
    <property type="evidence" value="ECO:0007669"/>
    <property type="project" value="InterPro"/>
</dbReference>
<dbReference type="NCBIfam" id="TIGR02093">
    <property type="entry name" value="P_ylase"/>
    <property type="match status" value="1"/>
</dbReference>
<dbReference type="PATRIC" id="fig|1423727.3.peg.1186"/>
<dbReference type="Pfam" id="PF00343">
    <property type="entry name" value="Phosphorylase"/>
    <property type="match status" value="1"/>
</dbReference>
<dbReference type="InterPro" id="IPR011833">
    <property type="entry name" value="Glycg_phsphrylas"/>
</dbReference>
<gene>
    <name evidence="12" type="ORF">FC34_GL001169</name>
</gene>